<name>A0A8J2M5F0_9BILA</name>
<reference evidence="1" key="1">
    <citation type="submission" date="2021-09" db="EMBL/GenBank/DDBJ databases">
        <authorList>
            <consortium name="Pathogen Informatics"/>
        </authorList>
    </citation>
    <scope>NUCLEOTIDE SEQUENCE</scope>
</reference>
<sequence>MLLEKLKKNMKKNHPTSMSLINAYSNRRRPTIISSIPEDFKCTELSKMAKNESTRKLEQIDSNHINERVENLRKQVEKAMNDLPNQSPRKSFDSKNEKNELLNGSRKLAGACNAMISEIHNTGSGKNWSQIIEEVLEAAEEVTQITERIIQKSNSIFQAQLMATKTEQMLKSLLEVLQSAQEVQTKDSDSMKLLTARSTTLTATVRQLLSTVP</sequence>
<evidence type="ECO:0000313" key="2">
    <source>
        <dbReference type="Proteomes" id="UP000746747"/>
    </source>
</evidence>
<dbReference type="Proteomes" id="UP000746747">
    <property type="component" value="Unassembled WGS sequence"/>
</dbReference>
<dbReference type="OrthoDB" id="5847988at2759"/>
<dbReference type="AlphaFoldDB" id="A0A8J2M5F0"/>
<organism evidence="1 2">
    <name type="scientific">Cercopithifilaria johnstoni</name>
    <dbReference type="NCBI Taxonomy" id="2874296"/>
    <lineage>
        <taxon>Eukaryota</taxon>
        <taxon>Metazoa</taxon>
        <taxon>Ecdysozoa</taxon>
        <taxon>Nematoda</taxon>
        <taxon>Chromadorea</taxon>
        <taxon>Rhabditida</taxon>
        <taxon>Spirurina</taxon>
        <taxon>Spiruromorpha</taxon>
        <taxon>Filarioidea</taxon>
        <taxon>Onchocercidae</taxon>
        <taxon>Cercopithifilaria</taxon>
    </lineage>
</organism>
<proteinExistence type="predicted"/>
<evidence type="ECO:0000313" key="1">
    <source>
        <dbReference type="EMBL" id="CAG9535568.1"/>
    </source>
</evidence>
<accession>A0A8J2M5F0</accession>
<keyword evidence="2" id="KW-1185">Reference proteome</keyword>
<dbReference type="EMBL" id="CAKAEH010001386">
    <property type="protein sequence ID" value="CAG9535568.1"/>
    <property type="molecule type" value="Genomic_DNA"/>
</dbReference>
<gene>
    <name evidence="1" type="ORF">CJOHNSTONI_LOCUS5576</name>
</gene>
<protein>
    <submittedName>
        <fullName evidence="1">Uncharacterized protein</fullName>
    </submittedName>
</protein>
<comment type="caution">
    <text evidence="1">The sequence shown here is derived from an EMBL/GenBank/DDBJ whole genome shotgun (WGS) entry which is preliminary data.</text>
</comment>